<keyword evidence="3 7" id="KW-0479">Metal-binding</keyword>
<evidence type="ECO:0000256" key="2">
    <source>
        <dbReference type="ARBA" id="ARBA00022490"/>
    </source>
</evidence>
<dbReference type="EMBL" id="AVPE01000007">
    <property type="protein sequence ID" value="KGX92197.1"/>
    <property type="molecule type" value="Genomic_DNA"/>
</dbReference>
<dbReference type="InterPro" id="IPR036649">
    <property type="entry name" value="Pyrophosphatase_sf"/>
</dbReference>
<name>A0A0A5I8N2_9BACI</name>
<comment type="catalytic activity">
    <reaction evidence="6 7">
        <text>diphosphate + H2O = 2 phosphate + H(+)</text>
        <dbReference type="Rhea" id="RHEA:24576"/>
        <dbReference type="ChEBI" id="CHEBI:15377"/>
        <dbReference type="ChEBI" id="CHEBI:15378"/>
        <dbReference type="ChEBI" id="CHEBI:33019"/>
        <dbReference type="ChEBI" id="CHEBI:43474"/>
        <dbReference type="EC" id="3.6.1.1"/>
    </reaction>
</comment>
<accession>A0A0A5I8N2</accession>
<feature type="binding site" evidence="7">
    <location>
        <position position="130"/>
    </location>
    <ligand>
        <name>substrate</name>
    </ligand>
</feature>
<feature type="binding site" evidence="7">
    <location>
        <position position="34"/>
    </location>
    <ligand>
        <name>substrate</name>
    </ligand>
</feature>
<evidence type="ECO:0000256" key="7">
    <source>
        <dbReference type="HAMAP-Rule" id="MF_00209"/>
    </source>
</evidence>
<keyword evidence="9" id="KW-1185">Reference proteome</keyword>
<dbReference type="FunFam" id="3.90.80.10:FF:000003">
    <property type="entry name" value="Inorganic pyrophosphatase"/>
    <property type="match status" value="1"/>
</dbReference>
<proteinExistence type="inferred from homology"/>
<organism evidence="8 9">
    <name type="scientific">Pontibacillus halophilus JSM 076056 = DSM 19796</name>
    <dbReference type="NCBI Taxonomy" id="1385510"/>
    <lineage>
        <taxon>Bacteria</taxon>
        <taxon>Bacillati</taxon>
        <taxon>Bacillota</taxon>
        <taxon>Bacilli</taxon>
        <taxon>Bacillales</taxon>
        <taxon>Bacillaceae</taxon>
        <taxon>Pontibacillus</taxon>
    </lineage>
</organism>
<gene>
    <name evidence="7" type="primary">ppa</name>
    <name evidence="8" type="ORF">N781_18040</name>
</gene>
<comment type="subcellular location">
    <subcellularLocation>
        <location evidence="7">Cytoplasm</location>
    </subcellularLocation>
</comment>
<evidence type="ECO:0000313" key="9">
    <source>
        <dbReference type="Proteomes" id="UP000030528"/>
    </source>
</evidence>
<dbReference type="RefSeq" id="WP_026799553.1">
    <property type="nucleotide sequence ID" value="NZ_AULI01000002.1"/>
</dbReference>
<evidence type="ECO:0000256" key="1">
    <source>
        <dbReference type="ARBA" id="ARBA00001946"/>
    </source>
</evidence>
<dbReference type="AlphaFoldDB" id="A0A0A5I8N2"/>
<dbReference type="Proteomes" id="UP000030528">
    <property type="component" value="Unassembled WGS sequence"/>
</dbReference>
<feature type="binding site" evidence="7">
    <location>
        <position position="93"/>
    </location>
    <ligand>
        <name>Mg(2+)</name>
        <dbReference type="ChEBI" id="CHEBI:18420"/>
        <label>1</label>
    </ligand>
</feature>
<feature type="binding site" evidence="7">
    <location>
        <position position="46"/>
    </location>
    <ligand>
        <name>substrate</name>
    </ligand>
</feature>
<dbReference type="GO" id="GO:0004427">
    <property type="term" value="F:inorganic diphosphate phosphatase activity"/>
    <property type="evidence" value="ECO:0007669"/>
    <property type="project" value="UniProtKB-UniRule"/>
</dbReference>
<dbReference type="STRING" id="1385510.GCA_000425205_00785"/>
<evidence type="ECO:0000256" key="6">
    <source>
        <dbReference type="ARBA" id="ARBA00047820"/>
    </source>
</evidence>
<evidence type="ECO:0000256" key="5">
    <source>
        <dbReference type="ARBA" id="ARBA00022842"/>
    </source>
</evidence>
<feature type="binding site" evidence="7">
    <location>
        <position position="61"/>
    </location>
    <ligand>
        <name>Mg(2+)</name>
        <dbReference type="ChEBI" id="CHEBI:18420"/>
        <label>1</label>
    </ligand>
</feature>
<comment type="caution">
    <text evidence="8">The sequence shown here is derived from an EMBL/GenBank/DDBJ whole genome shotgun (WGS) entry which is preliminary data.</text>
</comment>
<dbReference type="GO" id="GO:0005737">
    <property type="term" value="C:cytoplasm"/>
    <property type="evidence" value="ECO:0007669"/>
    <property type="project" value="UniProtKB-SubCell"/>
</dbReference>
<dbReference type="PROSITE" id="PS00387">
    <property type="entry name" value="PPASE"/>
    <property type="match status" value="1"/>
</dbReference>
<feature type="binding site" evidence="7">
    <location>
        <position position="56"/>
    </location>
    <ligand>
        <name>Mg(2+)</name>
        <dbReference type="ChEBI" id="CHEBI:18420"/>
        <label>1</label>
    </ligand>
</feature>
<dbReference type="PANTHER" id="PTHR10286">
    <property type="entry name" value="INORGANIC PYROPHOSPHATASE"/>
    <property type="match status" value="1"/>
</dbReference>
<dbReference type="EC" id="3.6.1.1" evidence="7"/>
<dbReference type="GO" id="GO:0006796">
    <property type="term" value="P:phosphate-containing compound metabolic process"/>
    <property type="evidence" value="ECO:0007669"/>
    <property type="project" value="InterPro"/>
</dbReference>
<dbReference type="CDD" id="cd00412">
    <property type="entry name" value="pyrophosphatase"/>
    <property type="match status" value="1"/>
</dbReference>
<evidence type="ECO:0000256" key="3">
    <source>
        <dbReference type="ARBA" id="ARBA00022723"/>
    </source>
</evidence>
<keyword evidence="5 7" id="KW-0460">Magnesium</keyword>
<dbReference type="OrthoDB" id="5187599at2"/>
<protein>
    <recommendedName>
        <fullName evidence="7">Inorganic pyrophosphatase</fullName>
        <ecNumber evidence="7">3.6.1.1</ecNumber>
    </recommendedName>
    <alternativeName>
        <fullName evidence="7">Pyrophosphate phospho-hydrolase</fullName>
        <shortName evidence="7">PPase</shortName>
    </alternativeName>
</protein>
<comment type="cofactor">
    <cofactor evidence="1 7">
        <name>Mg(2+)</name>
        <dbReference type="ChEBI" id="CHEBI:18420"/>
    </cofactor>
</comment>
<dbReference type="HAMAP" id="MF_00209">
    <property type="entry name" value="Inorganic_PPase"/>
    <property type="match status" value="1"/>
</dbReference>
<dbReference type="SUPFAM" id="SSF50324">
    <property type="entry name" value="Inorganic pyrophosphatase"/>
    <property type="match status" value="1"/>
</dbReference>
<feature type="binding site" evidence="7">
    <location>
        <position position="61"/>
    </location>
    <ligand>
        <name>Mg(2+)</name>
        <dbReference type="ChEBI" id="CHEBI:18420"/>
        <label>2</label>
    </ligand>
</feature>
<keyword evidence="2 7" id="KW-0963">Cytoplasm</keyword>
<dbReference type="GO" id="GO:0000287">
    <property type="term" value="F:magnesium ion binding"/>
    <property type="evidence" value="ECO:0007669"/>
    <property type="project" value="UniProtKB-UniRule"/>
</dbReference>
<dbReference type="Gene3D" id="3.90.80.10">
    <property type="entry name" value="Inorganic pyrophosphatase"/>
    <property type="match status" value="1"/>
</dbReference>
<feature type="binding site" evidence="7">
    <location>
        <position position="20"/>
    </location>
    <ligand>
        <name>substrate</name>
    </ligand>
</feature>
<evidence type="ECO:0000313" key="8">
    <source>
        <dbReference type="EMBL" id="KGX92197.1"/>
    </source>
</evidence>
<comment type="function">
    <text evidence="7">Catalyzes the hydrolysis of inorganic pyrophosphate (PPi) forming two phosphate ions.</text>
</comment>
<dbReference type="InterPro" id="IPR008162">
    <property type="entry name" value="Pyrophosphatase"/>
</dbReference>
<reference evidence="8 9" key="1">
    <citation type="submission" date="2013-08" db="EMBL/GenBank/DDBJ databases">
        <authorList>
            <person name="Huang J."/>
            <person name="Wang G."/>
        </authorList>
    </citation>
    <scope>NUCLEOTIDE SEQUENCE [LARGE SCALE GENOMIC DNA]</scope>
    <source>
        <strain evidence="8 9">JSM 076056</strain>
    </source>
</reference>
<keyword evidence="4 7" id="KW-0378">Hydrolase</keyword>
<dbReference type="eggNOG" id="COG0221">
    <property type="taxonomic scope" value="Bacteria"/>
</dbReference>
<comment type="subunit">
    <text evidence="7">Homohexamer.</text>
</comment>
<comment type="similarity">
    <text evidence="7">Belongs to the PPase family.</text>
</comment>
<sequence>MAENKVIDVFVEIPTGSQNKYEFDKEKGVFKLDRVLFSSQFYPAEYGYIDDTLALDGDPLDALVLVTNPTFPGCVIESRVIGFLNMIDDGEEDQKLLAVPTEDPRFKDVHTLDDVPQHKLEEISHFFKTYKDLQGKKTEIGAWEGVEAANKLIDDCFNRHQEDK</sequence>
<evidence type="ECO:0000256" key="4">
    <source>
        <dbReference type="ARBA" id="ARBA00022801"/>
    </source>
</evidence>
<dbReference type="Pfam" id="PF00719">
    <property type="entry name" value="Pyrophosphatase"/>
    <property type="match status" value="1"/>
</dbReference>